<accession>A0A2T2XFF9</accession>
<reference evidence="1 2" key="1">
    <citation type="journal article" date="2014" name="BMC Genomics">
        <title>Comparison of environmental and isolate Sulfobacillus genomes reveals diverse carbon, sulfur, nitrogen, and hydrogen metabolisms.</title>
        <authorList>
            <person name="Justice N.B."/>
            <person name="Norman A."/>
            <person name="Brown C.T."/>
            <person name="Singh A."/>
            <person name="Thomas B.C."/>
            <person name="Banfield J.F."/>
        </authorList>
    </citation>
    <scope>NUCLEOTIDE SEQUENCE [LARGE SCALE GENOMIC DNA]</scope>
    <source>
        <strain evidence="1">AMDSBA4</strain>
    </source>
</reference>
<gene>
    <name evidence="1" type="ORF">C7B46_10885</name>
</gene>
<evidence type="ECO:0000313" key="2">
    <source>
        <dbReference type="Proteomes" id="UP000242972"/>
    </source>
</evidence>
<dbReference type="EMBL" id="PXYW01000024">
    <property type="protein sequence ID" value="PSR33244.1"/>
    <property type="molecule type" value="Genomic_DNA"/>
</dbReference>
<proteinExistence type="predicted"/>
<dbReference type="AlphaFoldDB" id="A0A2T2XFF9"/>
<protein>
    <submittedName>
        <fullName evidence="1">Uncharacterized protein</fullName>
    </submittedName>
</protein>
<sequence>MNPGSAAQNIIIKHQPQCPVTKITFTEQQFISWTENSLTVVENIARLKQGFWVFQLVWGCWGEGGLYGQTASARIDPTPLSGV</sequence>
<evidence type="ECO:0000313" key="1">
    <source>
        <dbReference type="EMBL" id="PSR33244.1"/>
    </source>
</evidence>
<dbReference type="Proteomes" id="UP000242972">
    <property type="component" value="Unassembled WGS sequence"/>
</dbReference>
<organism evidence="1 2">
    <name type="scientific">Sulfobacillus benefaciens</name>
    <dbReference type="NCBI Taxonomy" id="453960"/>
    <lineage>
        <taxon>Bacteria</taxon>
        <taxon>Bacillati</taxon>
        <taxon>Bacillota</taxon>
        <taxon>Clostridia</taxon>
        <taxon>Eubacteriales</taxon>
        <taxon>Clostridiales Family XVII. Incertae Sedis</taxon>
        <taxon>Sulfobacillus</taxon>
    </lineage>
</organism>
<comment type="caution">
    <text evidence="1">The sequence shown here is derived from an EMBL/GenBank/DDBJ whole genome shotgun (WGS) entry which is preliminary data.</text>
</comment>
<name>A0A2T2XFF9_9FIRM</name>